<evidence type="ECO:0008006" key="6">
    <source>
        <dbReference type="Google" id="ProtNLM"/>
    </source>
</evidence>
<dbReference type="Pfam" id="PF13193">
    <property type="entry name" value="AMP-binding_C"/>
    <property type="match status" value="1"/>
</dbReference>
<dbReference type="Pfam" id="PF00501">
    <property type="entry name" value="AMP-binding"/>
    <property type="match status" value="1"/>
</dbReference>
<feature type="domain" description="AMP-binding enzyme C-terminal" evidence="3">
    <location>
        <begin position="439"/>
        <end position="514"/>
    </location>
</feature>
<comment type="caution">
    <text evidence="4">The sequence shown here is derived from an EMBL/GenBank/DDBJ whole genome shotgun (WGS) entry which is preliminary data.</text>
</comment>
<sequence length="539" mass="59062">MVPREVKKTLGLQMGETMLTFGELIRRNSQYWGHKDAFVEADRRRNWHEFHSRTDALGFATRRLGAAAGDRVAILSADCIEVAETFGACMKIGAVRVGLNPRLTQPEIAALVADCSPTVIFVHRDYLDQAEKAASAMPAGRGEARIIEFGSPASEYERLIAAESDQPELVQTPHAIAMIAYTTGSTGLPKGAVYPHGAFLQSILYTAMLEGIDPSTRWLHTMPAAGVPLMHMMRNLFHAAATVIVGPWSAEQALFLIGREHTTNVVLVPTMLNSLLESSMLVRTDMSSMRLFGYGASPLPPKTIKKAMKAFGSPFLQMFGTTELMGMSMMLFPSDHELGITTRPEILASAGKPLPFVDVKVVDGDGRSLPPGETGELIVRSDTHFSGYWNAPEKSAEVIRDGWIYTGDLASRDEAGYFYLSDRAKFRIRSAGHDVFPTEVENALAEHPAINEVAVIGLPDERYGERIHAVVTTVPGKTVTSDELREFCRNKIAAFKVPKCIDIWTEIPKGPTGKIQKRAIIEHFASEAASRQASSDDKS</sequence>
<dbReference type="OrthoDB" id="9803968at2"/>
<dbReference type="InterPro" id="IPR025110">
    <property type="entry name" value="AMP-bd_C"/>
</dbReference>
<name>A0A370KSB8_9HYPH</name>
<dbReference type="PANTHER" id="PTHR43201">
    <property type="entry name" value="ACYL-COA SYNTHETASE"/>
    <property type="match status" value="1"/>
</dbReference>
<dbReference type="EMBL" id="NAAC01000009">
    <property type="protein sequence ID" value="RDJ13056.1"/>
    <property type="molecule type" value="Genomic_DNA"/>
</dbReference>
<dbReference type="PANTHER" id="PTHR43201:SF32">
    <property type="entry name" value="2-SUCCINYLBENZOATE--COA LIGASE, CHLOROPLASTIC_PEROXISOMAL"/>
    <property type="match status" value="1"/>
</dbReference>
<dbReference type="PROSITE" id="PS00455">
    <property type="entry name" value="AMP_BINDING"/>
    <property type="match status" value="1"/>
</dbReference>
<dbReference type="GO" id="GO:0006631">
    <property type="term" value="P:fatty acid metabolic process"/>
    <property type="evidence" value="ECO:0007669"/>
    <property type="project" value="TreeGrafter"/>
</dbReference>
<accession>A0A370KSB8</accession>
<dbReference type="InterPro" id="IPR042099">
    <property type="entry name" value="ANL_N_sf"/>
</dbReference>
<dbReference type="Gene3D" id="3.40.50.12780">
    <property type="entry name" value="N-terminal domain of ligase-like"/>
    <property type="match status" value="1"/>
</dbReference>
<dbReference type="GO" id="GO:0031956">
    <property type="term" value="F:medium-chain fatty acid-CoA ligase activity"/>
    <property type="evidence" value="ECO:0007669"/>
    <property type="project" value="TreeGrafter"/>
</dbReference>
<keyword evidence="1" id="KW-0479">Metal-binding</keyword>
<evidence type="ECO:0000259" key="2">
    <source>
        <dbReference type="Pfam" id="PF00501"/>
    </source>
</evidence>
<protein>
    <recommendedName>
        <fullName evidence="6">Long-chain fatty acid--CoA ligase</fullName>
    </recommendedName>
</protein>
<dbReference type="InterPro" id="IPR020845">
    <property type="entry name" value="AMP-binding_CS"/>
</dbReference>
<gene>
    <name evidence="4" type="ORF">B5K06_09945</name>
</gene>
<dbReference type="InterPro" id="IPR045851">
    <property type="entry name" value="AMP-bd_C_sf"/>
</dbReference>
<evidence type="ECO:0000313" key="5">
    <source>
        <dbReference type="Proteomes" id="UP000254939"/>
    </source>
</evidence>
<organism evidence="4 5">
    <name type="scientific">Rhizobium grahamii</name>
    <dbReference type="NCBI Taxonomy" id="1120045"/>
    <lineage>
        <taxon>Bacteria</taxon>
        <taxon>Pseudomonadati</taxon>
        <taxon>Pseudomonadota</taxon>
        <taxon>Alphaproteobacteria</taxon>
        <taxon>Hyphomicrobiales</taxon>
        <taxon>Rhizobiaceae</taxon>
        <taxon>Rhizobium/Agrobacterium group</taxon>
        <taxon>Rhizobium</taxon>
    </lineage>
</organism>
<evidence type="ECO:0000313" key="4">
    <source>
        <dbReference type="EMBL" id="RDJ13056.1"/>
    </source>
</evidence>
<proteinExistence type="predicted"/>
<dbReference type="SUPFAM" id="SSF56801">
    <property type="entry name" value="Acetyl-CoA synthetase-like"/>
    <property type="match status" value="1"/>
</dbReference>
<dbReference type="Gene3D" id="3.30.300.30">
    <property type="match status" value="1"/>
</dbReference>
<dbReference type="GO" id="GO:0046872">
    <property type="term" value="F:metal ion binding"/>
    <property type="evidence" value="ECO:0007669"/>
    <property type="project" value="UniProtKB-KW"/>
</dbReference>
<reference evidence="4 5" key="1">
    <citation type="submission" date="2017-03" db="EMBL/GenBank/DDBJ databases">
        <title>Genome analysis of Rhizobial strains effectives or ineffectives for nitrogen fixation isolated from bean seeds.</title>
        <authorList>
            <person name="Peralta H."/>
            <person name="Aguilar-Vera A."/>
            <person name="Mora Y."/>
            <person name="Vargas-Lagunas C."/>
            <person name="Girard L."/>
            <person name="Mora J."/>
        </authorList>
    </citation>
    <scope>NUCLEOTIDE SEQUENCE [LARGE SCALE GENOMIC DNA]</scope>
    <source>
        <strain evidence="4 5">CCGM3</strain>
    </source>
</reference>
<evidence type="ECO:0000259" key="3">
    <source>
        <dbReference type="Pfam" id="PF13193"/>
    </source>
</evidence>
<evidence type="ECO:0000256" key="1">
    <source>
        <dbReference type="ARBA" id="ARBA00022723"/>
    </source>
</evidence>
<feature type="domain" description="AMP-dependent synthetase/ligase" evidence="2">
    <location>
        <begin position="27"/>
        <end position="389"/>
    </location>
</feature>
<dbReference type="AlphaFoldDB" id="A0A370KSB8"/>
<dbReference type="Proteomes" id="UP000254939">
    <property type="component" value="Unassembled WGS sequence"/>
</dbReference>
<dbReference type="InterPro" id="IPR000873">
    <property type="entry name" value="AMP-dep_synth/lig_dom"/>
</dbReference>